<reference evidence="12 13" key="1">
    <citation type="submission" date="2024-04" db="EMBL/GenBank/DDBJ databases">
        <authorList>
            <person name="Fracassetti M."/>
        </authorList>
    </citation>
    <scope>NUCLEOTIDE SEQUENCE [LARGE SCALE GENOMIC DNA]</scope>
</reference>
<dbReference type="InterPro" id="IPR046831">
    <property type="entry name" value="Calmodulin_bind_N"/>
</dbReference>
<feature type="region of interest" description="Disordered" evidence="8">
    <location>
        <begin position="1"/>
        <end position="40"/>
    </location>
</feature>
<feature type="compositionally biased region" description="Basic and acidic residues" evidence="8">
    <location>
        <begin position="1"/>
        <end position="10"/>
    </location>
</feature>
<keyword evidence="3" id="KW-0805">Transcription regulation</keyword>
<keyword evidence="5" id="KW-0010">Activator</keyword>
<feature type="domain" description="Calmodulin binding protein-like N-terminal" evidence="9">
    <location>
        <begin position="119"/>
        <end position="266"/>
    </location>
</feature>
<evidence type="ECO:0000256" key="7">
    <source>
        <dbReference type="ARBA" id="ARBA00023242"/>
    </source>
</evidence>
<feature type="compositionally biased region" description="Low complexity" evidence="8">
    <location>
        <begin position="492"/>
        <end position="512"/>
    </location>
</feature>
<dbReference type="Pfam" id="PF20451">
    <property type="entry name" value="Calmod_bind_M"/>
    <property type="match status" value="1"/>
</dbReference>
<feature type="compositionally biased region" description="Low complexity" evidence="8">
    <location>
        <begin position="84"/>
        <end position="97"/>
    </location>
</feature>
<feature type="region of interest" description="Disordered" evidence="8">
    <location>
        <begin position="424"/>
        <end position="444"/>
    </location>
</feature>
<dbReference type="PANTHER" id="PTHR31713:SF42">
    <property type="entry name" value="PROTEIN SAR DEFICIENT 1"/>
    <property type="match status" value="1"/>
</dbReference>
<keyword evidence="7" id="KW-0539">Nucleus</keyword>
<evidence type="ECO:0000256" key="1">
    <source>
        <dbReference type="ARBA" id="ARBA00004123"/>
    </source>
</evidence>
<dbReference type="Pfam" id="PF20452">
    <property type="entry name" value="Calmod_bind_C"/>
    <property type="match status" value="1"/>
</dbReference>
<protein>
    <submittedName>
        <fullName evidence="12">Uncharacterized protein</fullName>
    </submittedName>
</protein>
<proteinExistence type="inferred from homology"/>
<evidence type="ECO:0000259" key="10">
    <source>
        <dbReference type="Pfam" id="PF20451"/>
    </source>
</evidence>
<dbReference type="InterPro" id="IPR046829">
    <property type="entry name" value="Calmod_bind_C"/>
</dbReference>
<dbReference type="PANTHER" id="PTHR31713">
    <property type="entry name" value="OS02G0177800 PROTEIN"/>
    <property type="match status" value="1"/>
</dbReference>
<dbReference type="GO" id="GO:0043565">
    <property type="term" value="F:sequence-specific DNA binding"/>
    <property type="evidence" value="ECO:0007669"/>
    <property type="project" value="TreeGrafter"/>
</dbReference>
<evidence type="ECO:0000256" key="8">
    <source>
        <dbReference type="SAM" id="MobiDB-lite"/>
    </source>
</evidence>
<dbReference type="GO" id="GO:0005516">
    <property type="term" value="F:calmodulin binding"/>
    <property type="evidence" value="ECO:0007669"/>
    <property type="project" value="InterPro"/>
</dbReference>
<evidence type="ECO:0000256" key="5">
    <source>
        <dbReference type="ARBA" id="ARBA00023159"/>
    </source>
</evidence>
<comment type="subcellular location">
    <subcellularLocation>
        <location evidence="1">Nucleus</location>
    </subcellularLocation>
</comment>
<sequence>MASKRWFIDDHADDNDEPAAPGSDPAGHHHQPSDKRIRTTSTPSFASVIGEAVMVNSLKHLCMALEPVLRKVVKEEVEKSLSKRYSAAGSSSSMSSSHTQTHQPMEPPPQPASSSPSGLQLVFTNKLSLPIFTGTKIVDAGGSPLQILLADIATGTQKMDNKVVKVEIVVLDGDFPEEGDGSMTWTAEEFGRNVVKERTGKRPLLAGDCLTFTLRDGRASLGEIEFTDNSSWIRSRKFRIGARVVHDGRGLRVREAMTEAFIVKDHRGELYKKHHPPMLEDEVWRLEKIGKDGAFHKKLAAEGVNSVQDFLKLSVVDPLKLRKMLGAGMSDKMWEVTIKHARRCELGNKHYIYRGPSYCLTLNPICQVVNATISGQDCSNLDISGINKLYIENLVRQAYTNWHDLQEVIGIPSDVASLNQGEVMDQYPNHHDPQEQQQQPQQEQNHIVAKPIPLSFHHQYNLGMGGYMELGRIIQQPSHQQQINTIEQHQGNMGNNTSNNNNNSWQINSSSSYHPHNQQLVTTVASLEPVDEGLRHTTSNPSLTNGEIANF</sequence>
<dbReference type="InterPro" id="IPR012416">
    <property type="entry name" value="CBP60"/>
</dbReference>
<feature type="domain" description="Calmodulin binding protein C-terminal" evidence="11">
    <location>
        <begin position="349"/>
        <end position="408"/>
    </location>
</feature>
<dbReference type="AlphaFoldDB" id="A0AAV2G710"/>
<organism evidence="12 13">
    <name type="scientific">Linum trigynum</name>
    <dbReference type="NCBI Taxonomy" id="586398"/>
    <lineage>
        <taxon>Eukaryota</taxon>
        <taxon>Viridiplantae</taxon>
        <taxon>Streptophyta</taxon>
        <taxon>Embryophyta</taxon>
        <taxon>Tracheophyta</taxon>
        <taxon>Spermatophyta</taxon>
        <taxon>Magnoliopsida</taxon>
        <taxon>eudicotyledons</taxon>
        <taxon>Gunneridae</taxon>
        <taxon>Pentapetalae</taxon>
        <taxon>rosids</taxon>
        <taxon>fabids</taxon>
        <taxon>Malpighiales</taxon>
        <taxon>Linaceae</taxon>
        <taxon>Linum</taxon>
    </lineage>
</organism>
<evidence type="ECO:0000256" key="4">
    <source>
        <dbReference type="ARBA" id="ARBA00023125"/>
    </source>
</evidence>
<dbReference type="GO" id="GO:0005634">
    <property type="term" value="C:nucleus"/>
    <property type="evidence" value="ECO:0007669"/>
    <property type="project" value="UniProtKB-SubCell"/>
</dbReference>
<dbReference type="GO" id="GO:0003700">
    <property type="term" value="F:DNA-binding transcription factor activity"/>
    <property type="evidence" value="ECO:0007669"/>
    <property type="project" value="TreeGrafter"/>
</dbReference>
<dbReference type="EMBL" id="OZ034821">
    <property type="protein sequence ID" value="CAL1405520.1"/>
    <property type="molecule type" value="Genomic_DNA"/>
</dbReference>
<comment type="similarity">
    <text evidence="2">Belongs to the plant ACBP60 protein family.</text>
</comment>
<feature type="region of interest" description="Disordered" evidence="8">
    <location>
        <begin position="491"/>
        <end position="514"/>
    </location>
</feature>
<evidence type="ECO:0000256" key="2">
    <source>
        <dbReference type="ARBA" id="ARBA00007214"/>
    </source>
</evidence>
<keyword evidence="13" id="KW-1185">Reference proteome</keyword>
<dbReference type="GO" id="GO:0080142">
    <property type="term" value="P:regulation of salicylic acid biosynthetic process"/>
    <property type="evidence" value="ECO:0007669"/>
    <property type="project" value="TreeGrafter"/>
</dbReference>
<feature type="domain" description="Calmodulin binding protein central" evidence="10">
    <location>
        <begin position="278"/>
        <end position="344"/>
    </location>
</feature>
<evidence type="ECO:0000259" key="11">
    <source>
        <dbReference type="Pfam" id="PF20452"/>
    </source>
</evidence>
<evidence type="ECO:0000256" key="6">
    <source>
        <dbReference type="ARBA" id="ARBA00023163"/>
    </source>
</evidence>
<evidence type="ECO:0000256" key="3">
    <source>
        <dbReference type="ARBA" id="ARBA00023015"/>
    </source>
</evidence>
<accession>A0AAV2G710</accession>
<dbReference type="Proteomes" id="UP001497516">
    <property type="component" value="Chromosome 8"/>
</dbReference>
<evidence type="ECO:0000313" key="13">
    <source>
        <dbReference type="Proteomes" id="UP001497516"/>
    </source>
</evidence>
<dbReference type="InterPro" id="IPR046830">
    <property type="entry name" value="Calmod_bind_M"/>
</dbReference>
<evidence type="ECO:0000259" key="9">
    <source>
        <dbReference type="Pfam" id="PF07887"/>
    </source>
</evidence>
<feature type="region of interest" description="Disordered" evidence="8">
    <location>
        <begin position="84"/>
        <end position="118"/>
    </location>
</feature>
<keyword evidence="6" id="KW-0804">Transcription</keyword>
<dbReference type="Pfam" id="PF07887">
    <property type="entry name" value="Calmodulin_bind"/>
    <property type="match status" value="1"/>
</dbReference>
<name>A0AAV2G710_9ROSI</name>
<keyword evidence="4" id="KW-0238">DNA-binding</keyword>
<evidence type="ECO:0000313" key="12">
    <source>
        <dbReference type="EMBL" id="CAL1405520.1"/>
    </source>
</evidence>
<gene>
    <name evidence="12" type="ORF">LTRI10_LOCUS45303</name>
</gene>
<feature type="compositionally biased region" description="Low complexity" evidence="8">
    <location>
        <begin position="435"/>
        <end position="444"/>
    </location>
</feature>